<organism evidence="8 10">
    <name type="scientific">Xenorhabdus budapestensis</name>
    <dbReference type="NCBI Taxonomy" id="290110"/>
    <lineage>
        <taxon>Bacteria</taxon>
        <taxon>Pseudomonadati</taxon>
        <taxon>Pseudomonadota</taxon>
        <taxon>Gammaproteobacteria</taxon>
        <taxon>Enterobacterales</taxon>
        <taxon>Morganellaceae</taxon>
        <taxon>Xenorhabdus</taxon>
    </lineage>
</organism>
<dbReference type="PANTHER" id="PTHR36203:SF4">
    <property type="entry name" value="MANNITOL-SPECIFIC CRYPTIC PHOSPHOTRANSFERASE ENZYME IIA COMPONENT"/>
    <property type="match status" value="1"/>
</dbReference>
<evidence type="ECO:0000256" key="6">
    <source>
        <dbReference type="ARBA" id="ARBA00022777"/>
    </source>
</evidence>
<dbReference type="GO" id="GO:0009401">
    <property type="term" value="P:phosphoenolpyruvate-dependent sugar phosphotransferase system"/>
    <property type="evidence" value="ECO:0007669"/>
    <property type="project" value="UniProtKB-KW"/>
</dbReference>
<keyword evidence="6" id="KW-0418">Kinase</keyword>
<dbReference type="GO" id="GO:0016301">
    <property type="term" value="F:kinase activity"/>
    <property type="evidence" value="ECO:0007669"/>
    <property type="project" value="UniProtKB-KW"/>
</dbReference>
<accession>A0A2D0J1G6</accession>
<evidence type="ECO:0000313" key="8">
    <source>
        <dbReference type="EMBL" id="PHM28090.1"/>
    </source>
</evidence>
<dbReference type="AlphaFoldDB" id="A0A2D0J1G6"/>
<reference evidence="8 10" key="1">
    <citation type="journal article" date="2017" name="Nat. Microbiol.">
        <title>Natural product diversity associated with the nematode symbionts Photorhabdus and Xenorhabdus.</title>
        <authorList>
            <person name="Tobias N.J."/>
            <person name="Wolff H."/>
            <person name="Djahanschiri B."/>
            <person name="Grundmann F."/>
            <person name="Kronenwerth M."/>
            <person name="Shi Y.M."/>
            <person name="Simonyi S."/>
            <person name="Grun P."/>
            <person name="Shapiro-Ilan D."/>
            <person name="Pidot S.J."/>
            <person name="Stinear T.P."/>
            <person name="Ebersberger I."/>
            <person name="Bode H.B."/>
        </authorList>
    </citation>
    <scope>NUCLEOTIDE SEQUENCE [LARGE SCALE GENOMIC DNA]</scope>
    <source>
        <strain evidence="8 10">DSM 16342</strain>
    </source>
</reference>
<dbReference type="OrthoDB" id="1634238at2"/>
<dbReference type="Proteomes" id="UP000225833">
    <property type="component" value="Unassembled WGS sequence"/>
</dbReference>
<comment type="subcellular location">
    <subcellularLocation>
        <location evidence="1">Cytoplasm</location>
    </subcellularLocation>
</comment>
<dbReference type="Pfam" id="PF00359">
    <property type="entry name" value="PTS_EIIA_2"/>
    <property type="match status" value="1"/>
</dbReference>
<keyword evidence="11" id="KW-1185">Reference proteome</keyword>
<feature type="domain" description="PTS EIIA type-2" evidence="7">
    <location>
        <begin position="4"/>
        <end position="147"/>
    </location>
</feature>
<protein>
    <submittedName>
        <fullName evidence="8">BglG family transcriptional regulator</fullName>
    </submittedName>
    <submittedName>
        <fullName evidence="9">PTS sugar transporter subunit IIA</fullName>
    </submittedName>
</protein>
<proteinExistence type="predicted"/>
<evidence type="ECO:0000313" key="9">
    <source>
        <dbReference type="EMBL" id="QTL41206.1"/>
    </source>
</evidence>
<keyword evidence="3" id="KW-0963">Cytoplasm</keyword>
<evidence type="ECO:0000259" key="7">
    <source>
        <dbReference type="PROSITE" id="PS51094"/>
    </source>
</evidence>
<dbReference type="CDD" id="cd00211">
    <property type="entry name" value="PTS_IIA_fru"/>
    <property type="match status" value="1"/>
</dbReference>
<keyword evidence="2" id="KW-0813">Transport</keyword>
<dbReference type="GO" id="GO:0005737">
    <property type="term" value="C:cytoplasm"/>
    <property type="evidence" value="ECO:0007669"/>
    <property type="project" value="UniProtKB-SubCell"/>
</dbReference>
<dbReference type="EMBL" id="NIBS01000007">
    <property type="protein sequence ID" value="PHM28090.1"/>
    <property type="molecule type" value="Genomic_DNA"/>
</dbReference>
<evidence type="ECO:0000256" key="2">
    <source>
        <dbReference type="ARBA" id="ARBA00022448"/>
    </source>
</evidence>
<dbReference type="PROSITE" id="PS51094">
    <property type="entry name" value="PTS_EIIA_TYPE_2"/>
    <property type="match status" value="1"/>
</dbReference>
<evidence type="ECO:0000256" key="4">
    <source>
        <dbReference type="ARBA" id="ARBA00022679"/>
    </source>
</evidence>
<name>A0A2D0J1G6_XENBU</name>
<evidence type="ECO:0000313" key="11">
    <source>
        <dbReference type="Proteomes" id="UP000665047"/>
    </source>
</evidence>
<evidence type="ECO:0000256" key="5">
    <source>
        <dbReference type="ARBA" id="ARBA00022683"/>
    </source>
</evidence>
<dbReference type="InterPro" id="IPR051351">
    <property type="entry name" value="Ascorbate-PTS_EIIA_comp"/>
</dbReference>
<keyword evidence="5" id="KW-0598">Phosphotransferase system</keyword>
<dbReference type="RefSeq" id="WP_099135736.1">
    <property type="nucleotide sequence ID" value="NZ_CAWNNJ010000141.1"/>
</dbReference>
<sequence length="147" mass="16330">MLKTLLNRNVIQWIPGVKDWKEAIEVACQPLINNGAIQPSYVEAIYHSHETFGPYYVIGSGLAIPHARPEQGANRLALSLTFIKQGVMFGSVENDPVKLLFVFATTSSDSHIEVIAELAGLFDDQPKINQLMQAKNQDEIFSIVQGY</sequence>
<reference evidence="9 11" key="2">
    <citation type="submission" date="2021-03" db="EMBL/GenBank/DDBJ databases">
        <title>Complete Genome Sequence Data of Xenorhabdus budapestensis strain C72, a Candidate Biological Control Agent, from China.</title>
        <authorList>
            <person name="LI B."/>
            <person name="WANG S."/>
            <person name="QIU D."/>
        </authorList>
    </citation>
    <scope>NUCLEOTIDE SEQUENCE [LARGE SCALE GENOMIC DNA]</scope>
    <source>
        <strain evidence="9 11">C-7-2</strain>
    </source>
</reference>
<dbReference type="SUPFAM" id="SSF55804">
    <property type="entry name" value="Phoshotransferase/anion transport protein"/>
    <property type="match status" value="1"/>
</dbReference>
<dbReference type="PANTHER" id="PTHR36203">
    <property type="entry name" value="ASCORBATE-SPECIFIC PTS SYSTEM EIIA COMPONENT"/>
    <property type="match status" value="1"/>
</dbReference>
<dbReference type="InterPro" id="IPR002178">
    <property type="entry name" value="PTS_EIIA_type-2_dom"/>
</dbReference>
<evidence type="ECO:0000256" key="1">
    <source>
        <dbReference type="ARBA" id="ARBA00004496"/>
    </source>
</evidence>
<dbReference type="Proteomes" id="UP000665047">
    <property type="component" value="Chromosome"/>
</dbReference>
<evidence type="ECO:0000313" key="10">
    <source>
        <dbReference type="Proteomes" id="UP000225833"/>
    </source>
</evidence>
<keyword evidence="9" id="KW-0762">Sugar transport</keyword>
<dbReference type="InterPro" id="IPR016152">
    <property type="entry name" value="PTrfase/Anion_transptr"/>
</dbReference>
<dbReference type="EMBL" id="CP072455">
    <property type="protein sequence ID" value="QTL41206.1"/>
    <property type="molecule type" value="Genomic_DNA"/>
</dbReference>
<keyword evidence="4" id="KW-0808">Transferase</keyword>
<evidence type="ECO:0000256" key="3">
    <source>
        <dbReference type="ARBA" id="ARBA00022490"/>
    </source>
</evidence>
<dbReference type="Gene3D" id="3.40.930.10">
    <property type="entry name" value="Mannitol-specific EII, Chain A"/>
    <property type="match status" value="1"/>
</dbReference>
<gene>
    <name evidence="9" type="ORF">HGO23_07805</name>
    <name evidence="8" type="ORF">Xbud_01822</name>
</gene>